<protein>
    <submittedName>
        <fullName evidence="2">Elf4 domain-containing protein</fullName>
    </submittedName>
</protein>
<sequence length="224" mass="25139">MEATLECKTENEVISEVNVDSETPKDSPPKSETDTHRPRREIPPVVAKLNKLRAAIGSIIHQHFASKLDESHADSFSQQVEDLTEQLTKVLGDTNYERPAFRRFPARSYRNNSSNYKRYNPPTKKAISESGENKENGEVLPAKPKKNNRNRNKNRKREEQPQSGEEQTTPHLTGVDSNENGADLVQKKKKNHPKKKVPGDHIKKEVVEAVEAVEATGPSAETVA</sequence>
<accession>A0AC35UHR5</accession>
<reference evidence="2" key="1">
    <citation type="submission" date="2016-11" db="UniProtKB">
        <authorList>
            <consortium name="WormBaseParasite"/>
        </authorList>
    </citation>
    <scope>IDENTIFICATION</scope>
    <source>
        <strain evidence="2">KR3021</strain>
    </source>
</reference>
<organism evidence="1 2">
    <name type="scientific">Rhabditophanes sp. KR3021</name>
    <dbReference type="NCBI Taxonomy" id="114890"/>
    <lineage>
        <taxon>Eukaryota</taxon>
        <taxon>Metazoa</taxon>
        <taxon>Ecdysozoa</taxon>
        <taxon>Nematoda</taxon>
        <taxon>Chromadorea</taxon>
        <taxon>Rhabditida</taxon>
        <taxon>Tylenchina</taxon>
        <taxon>Panagrolaimomorpha</taxon>
        <taxon>Strongyloidoidea</taxon>
        <taxon>Alloionematidae</taxon>
        <taxon>Rhabditophanes</taxon>
    </lineage>
</organism>
<evidence type="ECO:0000313" key="2">
    <source>
        <dbReference type="WBParaSite" id="RSKR_0001101600.1"/>
    </source>
</evidence>
<name>A0AC35UHR5_9BILA</name>
<dbReference type="Proteomes" id="UP000095286">
    <property type="component" value="Unplaced"/>
</dbReference>
<evidence type="ECO:0000313" key="1">
    <source>
        <dbReference type="Proteomes" id="UP000095286"/>
    </source>
</evidence>
<proteinExistence type="predicted"/>
<dbReference type="WBParaSite" id="RSKR_0001101600.1">
    <property type="protein sequence ID" value="RSKR_0001101600.1"/>
    <property type="gene ID" value="RSKR_0001101600"/>
</dbReference>